<name>A0ABX3G217_9ACTN</name>
<evidence type="ECO:0000313" key="1">
    <source>
        <dbReference type="EMBL" id="OLZ65635.1"/>
    </source>
</evidence>
<dbReference type="NCBIfam" id="NF041808">
    <property type="entry name" value="daptide_123"/>
    <property type="match status" value="1"/>
</dbReference>
<protein>
    <submittedName>
        <fullName evidence="1">Uncharacterized protein</fullName>
    </submittedName>
</protein>
<accession>A0ABX3G217</accession>
<keyword evidence="2" id="KW-1185">Reference proteome</keyword>
<evidence type="ECO:0000313" key="2">
    <source>
        <dbReference type="Proteomes" id="UP000187151"/>
    </source>
</evidence>
<reference evidence="1 2" key="1">
    <citation type="submission" date="2016-01" db="EMBL/GenBank/DDBJ databases">
        <title>Streptomyces amritsarensis strain MTCC 11845 genome sequencing and assembly.</title>
        <authorList>
            <person name="Sharma D."/>
            <person name="Nair G.R."/>
            <person name="Kaur G."/>
            <person name="Manhas R.K."/>
            <person name="Mayilraj S."/>
        </authorList>
    </citation>
    <scope>NUCLEOTIDE SEQUENCE [LARGE SCALE GENOMIC DNA]</scope>
    <source>
        <strain evidence="1 2">MTCC 11845</strain>
    </source>
</reference>
<organism evidence="1 2">
    <name type="scientific">Streptomyces amritsarensis</name>
    <dbReference type="NCBI Taxonomy" id="681158"/>
    <lineage>
        <taxon>Bacteria</taxon>
        <taxon>Bacillati</taxon>
        <taxon>Actinomycetota</taxon>
        <taxon>Actinomycetes</taxon>
        <taxon>Kitasatosporales</taxon>
        <taxon>Streptomycetaceae</taxon>
        <taxon>Streptomyces</taxon>
    </lineage>
</organism>
<sequence>MQGIANFSQDLSVPALELGMQELEAMEAPGWSTWAGFGTGTVVTSAIAYGSVYVAVSGAAIT</sequence>
<dbReference type="RefSeq" id="WP_060180047.1">
    <property type="nucleotide sequence ID" value="NZ_JBHYUY010000026.1"/>
</dbReference>
<comment type="caution">
    <text evidence="1">The sequence shown here is derived from an EMBL/GenBank/DDBJ whole genome shotgun (WGS) entry which is preliminary data.</text>
</comment>
<gene>
    <name evidence="1" type="ORF">AVW11_16390</name>
</gene>
<dbReference type="Proteomes" id="UP000187151">
    <property type="component" value="Unassembled WGS sequence"/>
</dbReference>
<proteinExistence type="predicted"/>
<dbReference type="EMBL" id="MQUR01000034">
    <property type="protein sequence ID" value="OLZ65635.1"/>
    <property type="molecule type" value="Genomic_DNA"/>
</dbReference>